<evidence type="ECO:0000256" key="1">
    <source>
        <dbReference type="ARBA" id="ARBA00004345"/>
    </source>
</evidence>
<sequence>MGEAAGGSAVPPLPPSEAVGGQVNALTVLALLEKLVSMLEAVEGHQRQMEQRQRGLEGAVKGIQGDLGKLCRSHGATGEAVEKLLEKSRKVCAHTRAVRERLERQCDQVRRLEQHHAQLLRRDRFKVLIFQEENEIPASVFTKEPIPPSITEGKEEPVDENKTPEETLHTVDLGSDDEMFHDEDDVDDSAEEKTEESRAEKLKRSSLKKVDSLKKAFSRQNIEKKMNKIGTKIVSPERREKIKKSLTVHHQKSSSSKSSAFKVSPLTFNVKKAREGEGPAAAEDGPAETVGDERAENEDEQSFADMHSEMTPPTSLTEEGKAVADSLEKEAKAGGNTMTNNNNIELSIVEDDEEYGVPLEASSWKPYDERNRSVGGELEQSDEETTQAAVLQIDQTA</sequence>
<feature type="compositionally biased region" description="Basic and acidic residues" evidence="6">
    <location>
        <begin position="191"/>
        <end position="205"/>
    </location>
</feature>
<evidence type="ECO:0000256" key="6">
    <source>
        <dbReference type="SAM" id="MobiDB-lite"/>
    </source>
</evidence>
<dbReference type="PANTHER" id="PTHR15240:SF1">
    <property type="entry name" value="CAVEOLAE-ASSOCIATED PROTEIN 2"/>
    <property type="match status" value="1"/>
</dbReference>
<evidence type="ECO:0000256" key="5">
    <source>
        <dbReference type="ARBA" id="ARBA00023136"/>
    </source>
</evidence>
<keyword evidence="4" id="KW-0963">Cytoplasm</keyword>
<evidence type="ECO:0000256" key="2">
    <source>
        <dbReference type="ARBA" id="ARBA00004496"/>
    </source>
</evidence>
<evidence type="ECO:0000256" key="3">
    <source>
        <dbReference type="ARBA" id="ARBA00008836"/>
    </source>
</evidence>
<keyword evidence="5" id="KW-0472">Membrane</keyword>
<comment type="subcellular location">
    <subcellularLocation>
        <location evidence="2">Cytoplasm</location>
    </subcellularLocation>
    <subcellularLocation>
        <location evidence="1">Membrane</location>
        <location evidence="1">Caveola</location>
    </subcellularLocation>
</comment>
<keyword evidence="8" id="KW-1185">Reference proteome</keyword>
<evidence type="ECO:0000256" key="4">
    <source>
        <dbReference type="ARBA" id="ARBA00022490"/>
    </source>
</evidence>
<dbReference type="OrthoDB" id="8910748at2759"/>
<comment type="similarity">
    <text evidence="3">Belongs to the CAVIN family.</text>
</comment>
<dbReference type="InterPro" id="IPR026752">
    <property type="entry name" value="Cavin_fam"/>
</dbReference>
<reference evidence="7 8" key="1">
    <citation type="submission" date="2019-09" db="EMBL/GenBank/DDBJ databases">
        <title>Bird 10,000 Genomes (B10K) Project - Family phase.</title>
        <authorList>
            <person name="Zhang G."/>
        </authorList>
    </citation>
    <scope>NUCLEOTIDE SEQUENCE [LARGE SCALE GENOMIC DNA]</scope>
    <source>
        <strain evidence="7">B10K-DU-001-62</strain>
        <tissue evidence="7">Muscle</tissue>
    </source>
</reference>
<evidence type="ECO:0000313" key="7">
    <source>
        <dbReference type="EMBL" id="NXI40472.1"/>
    </source>
</evidence>
<dbReference type="AlphaFoldDB" id="A0A7K9SWN7"/>
<feature type="non-terminal residue" evidence="7">
    <location>
        <position position="397"/>
    </location>
</feature>
<feature type="region of interest" description="Disordered" evidence="6">
    <location>
        <begin position="227"/>
        <end position="320"/>
    </location>
</feature>
<feature type="non-terminal residue" evidence="7">
    <location>
        <position position="1"/>
    </location>
</feature>
<feature type="region of interest" description="Disordered" evidence="6">
    <location>
        <begin position="367"/>
        <end position="387"/>
    </location>
</feature>
<dbReference type="Pfam" id="PF15237">
    <property type="entry name" value="PTRF_SDPR"/>
    <property type="match status" value="1"/>
</dbReference>
<accession>A0A7K9SWN7</accession>
<feature type="compositionally biased region" description="Basic residues" evidence="6">
    <location>
        <begin position="241"/>
        <end position="252"/>
    </location>
</feature>
<dbReference type="GO" id="GO:0005901">
    <property type="term" value="C:caveola"/>
    <property type="evidence" value="ECO:0007669"/>
    <property type="project" value="UniProtKB-SubCell"/>
</dbReference>
<feature type="compositionally biased region" description="Acidic residues" evidence="6">
    <location>
        <begin position="174"/>
        <end position="190"/>
    </location>
</feature>
<comment type="caution">
    <text evidence="7">The sequence shown here is derived from an EMBL/GenBank/DDBJ whole genome shotgun (WGS) entry which is preliminary data.</text>
</comment>
<dbReference type="PANTHER" id="PTHR15240">
    <property type="entry name" value="CAVIN"/>
    <property type="match status" value="1"/>
</dbReference>
<proteinExistence type="inferred from homology"/>
<dbReference type="Proteomes" id="UP000566440">
    <property type="component" value="Unassembled WGS sequence"/>
</dbReference>
<evidence type="ECO:0000313" key="8">
    <source>
        <dbReference type="Proteomes" id="UP000566440"/>
    </source>
</evidence>
<dbReference type="EMBL" id="VWZX01004960">
    <property type="protein sequence ID" value="NXI40472.1"/>
    <property type="molecule type" value="Genomic_DNA"/>
</dbReference>
<dbReference type="GO" id="GO:0005080">
    <property type="term" value="F:protein kinase C binding"/>
    <property type="evidence" value="ECO:0007669"/>
    <property type="project" value="TreeGrafter"/>
</dbReference>
<gene>
    <name evidence="7" type="primary">Cavin2</name>
    <name evidence="7" type="ORF">GALDEA_R02656</name>
</gene>
<name>A0A7K9SWN7_9PICI</name>
<feature type="compositionally biased region" description="Low complexity" evidence="6">
    <location>
        <begin position="278"/>
        <end position="288"/>
    </location>
</feature>
<dbReference type="GO" id="GO:0005737">
    <property type="term" value="C:cytoplasm"/>
    <property type="evidence" value="ECO:0007669"/>
    <property type="project" value="UniProtKB-SubCell"/>
</dbReference>
<protein>
    <submittedName>
        <fullName evidence="7">CAVN2 protein</fullName>
    </submittedName>
</protein>
<feature type="region of interest" description="Disordered" evidence="6">
    <location>
        <begin position="143"/>
        <end position="205"/>
    </location>
</feature>
<feature type="compositionally biased region" description="Basic and acidic residues" evidence="6">
    <location>
        <begin position="152"/>
        <end position="169"/>
    </location>
</feature>
<organism evidence="7 8">
    <name type="scientific">Galbula dea</name>
    <dbReference type="NCBI Taxonomy" id="1109041"/>
    <lineage>
        <taxon>Eukaryota</taxon>
        <taxon>Metazoa</taxon>
        <taxon>Chordata</taxon>
        <taxon>Craniata</taxon>
        <taxon>Vertebrata</taxon>
        <taxon>Euteleostomi</taxon>
        <taxon>Archelosauria</taxon>
        <taxon>Archosauria</taxon>
        <taxon>Dinosauria</taxon>
        <taxon>Saurischia</taxon>
        <taxon>Theropoda</taxon>
        <taxon>Coelurosauria</taxon>
        <taxon>Aves</taxon>
        <taxon>Neognathae</taxon>
        <taxon>Neoaves</taxon>
        <taxon>Telluraves</taxon>
        <taxon>Coraciimorphae</taxon>
        <taxon>Piciformes</taxon>
        <taxon>Galbulidae</taxon>
        <taxon>Galbula</taxon>
    </lineage>
</organism>